<dbReference type="Proteomes" id="UP000314987">
    <property type="component" value="Unassembled WGS sequence"/>
</dbReference>
<dbReference type="PANTHER" id="PTHR45948:SF4">
    <property type="entry name" value="DUAL SPECIFICITY PROTEIN PHOSPHATASE 15"/>
    <property type="match status" value="1"/>
</dbReference>
<dbReference type="PANTHER" id="PTHR45948">
    <property type="entry name" value="DUAL SPECIFICITY PROTEIN PHOSPHATASE DDB_G0269404-RELATED"/>
    <property type="match status" value="1"/>
</dbReference>
<dbReference type="InterPro" id="IPR020422">
    <property type="entry name" value="TYR_PHOSPHATASE_DUAL_dom"/>
</dbReference>
<dbReference type="Pfam" id="PF00782">
    <property type="entry name" value="DSPc"/>
    <property type="match status" value="1"/>
</dbReference>
<feature type="transmembrane region" description="Helical" evidence="15">
    <location>
        <begin position="73"/>
        <end position="92"/>
    </location>
</feature>
<feature type="domain" description="Tyrosine-protein phosphatase" evidence="16">
    <location>
        <begin position="4"/>
        <end position="144"/>
    </location>
</feature>
<dbReference type="GO" id="GO:0005886">
    <property type="term" value="C:plasma membrane"/>
    <property type="evidence" value="ECO:0007669"/>
    <property type="project" value="UniProtKB-SubCell"/>
</dbReference>
<evidence type="ECO:0000256" key="15">
    <source>
        <dbReference type="SAM" id="Phobius"/>
    </source>
</evidence>
<dbReference type="GO" id="GO:0004725">
    <property type="term" value="F:protein tyrosine phosphatase activity"/>
    <property type="evidence" value="ECO:0007669"/>
    <property type="project" value="UniProtKB-EC"/>
</dbReference>
<sequence>MGNVMNKVLPGLYLGISTDAKDPDQLSGNKITHIISIHEFLQPLLQDIMCLQIPVPDTPEILIKKQFKECINFIHYCHLSGGTCLMWCFVGISQSATIVSAYVMTVIGLGWCQVLGAVKVVLSIANPNPCFKQQLEEYDWALGVDPEASQAIREKGAPKIWSWIRPWR</sequence>
<comment type="catalytic activity">
    <reaction evidence="12">
        <text>O-phospho-L-threonyl-[protein] + H2O = L-threonyl-[protein] + phosphate</text>
        <dbReference type="Rhea" id="RHEA:47004"/>
        <dbReference type="Rhea" id="RHEA-COMP:11060"/>
        <dbReference type="Rhea" id="RHEA-COMP:11605"/>
        <dbReference type="ChEBI" id="CHEBI:15377"/>
        <dbReference type="ChEBI" id="CHEBI:30013"/>
        <dbReference type="ChEBI" id="CHEBI:43474"/>
        <dbReference type="ChEBI" id="CHEBI:61977"/>
        <dbReference type="EC" id="3.1.3.16"/>
    </reaction>
</comment>
<evidence type="ECO:0000256" key="6">
    <source>
        <dbReference type="ARBA" id="ARBA00022707"/>
    </source>
</evidence>
<reference evidence="17" key="2">
    <citation type="submission" date="2025-08" db="UniProtKB">
        <authorList>
            <consortium name="Ensembl"/>
        </authorList>
    </citation>
    <scope>IDENTIFICATION</scope>
</reference>
<feature type="transmembrane region" description="Helical" evidence="15">
    <location>
        <begin position="98"/>
        <end position="122"/>
    </location>
</feature>
<dbReference type="SMART" id="SM00195">
    <property type="entry name" value="DSPc"/>
    <property type="match status" value="1"/>
</dbReference>
<keyword evidence="7" id="KW-0378">Hydrolase</keyword>
<dbReference type="GO" id="GO:0004722">
    <property type="term" value="F:protein serine/threonine phosphatase activity"/>
    <property type="evidence" value="ECO:0007669"/>
    <property type="project" value="UniProtKB-EC"/>
</dbReference>
<evidence type="ECO:0000256" key="11">
    <source>
        <dbReference type="ARBA" id="ARBA00047761"/>
    </source>
</evidence>
<evidence type="ECO:0000256" key="13">
    <source>
        <dbReference type="ARBA" id="ARBA00051722"/>
    </source>
</evidence>
<dbReference type="STRING" id="29139.ENSVURP00010018093"/>
<evidence type="ECO:0000256" key="1">
    <source>
        <dbReference type="ARBA" id="ARBA00004342"/>
    </source>
</evidence>
<reference evidence="17" key="3">
    <citation type="submission" date="2025-09" db="UniProtKB">
        <authorList>
            <consortium name="Ensembl"/>
        </authorList>
    </citation>
    <scope>IDENTIFICATION</scope>
</reference>
<dbReference type="FunFam" id="3.90.190.10:FF:000052">
    <property type="entry name" value="Dual specificity phosphatase 15"/>
    <property type="match status" value="1"/>
</dbReference>
<dbReference type="GO" id="GO:0007165">
    <property type="term" value="P:signal transduction"/>
    <property type="evidence" value="ECO:0007669"/>
    <property type="project" value="TreeGrafter"/>
</dbReference>
<dbReference type="InterPro" id="IPR000340">
    <property type="entry name" value="Dual-sp_phosphatase_cat-dom"/>
</dbReference>
<keyword evidence="10" id="KW-0449">Lipoprotein</keyword>
<dbReference type="Ensembl" id="ENSVURT00010020559.1">
    <property type="protein sequence ID" value="ENSVURP00010018093.1"/>
    <property type="gene ID" value="ENSVURG00010013820.1"/>
</dbReference>
<evidence type="ECO:0000256" key="12">
    <source>
        <dbReference type="ARBA" id="ARBA00048336"/>
    </source>
</evidence>
<keyword evidence="15" id="KW-1133">Transmembrane helix</keyword>
<dbReference type="GO" id="GO:0005829">
    <property type="term" value="C:cytosol"/>
    <property type="evidence" value="ECO:0007669"/>
    <property type="project" value="TreeGrafter"/>
</dbReference>
<dbReference type="EC" id="3.1.3.16" evidence="4"/>
<keyword evidence="18" id="KW-1185">Reference proteome</keyword>
<dbReference type="InterPro" id="IPR029021">
    <property type="entry name" value="Prot-tyrosine_phosphatase-like"/>
</dbReference>
<evidence type="ECO:0000256" key="4">
    <source>
        <dbReference type="ARBA" id="ARBA00013081"/>
    </source>
</evidence>
<keyword evidence="15" id="KW-0812">Transmembrane</keyword>
<organism evidence="17 18">
    <name type="scientific">Vombatus ursinus</name>
    <name type="common">Common wombat</name>
    <dbReference type="NCBI Taxonomy" id="29139"/>
    <lineage>
        <taxon>Eukaryota</taxon>
        <taxon>Metazoa</taxon>
        <taxon>Chordata</taxon>
        <taxon>Craniata</taxon>
        <taxon>Vertebrata</taxon>
        <taxon>Euteleostomi</taxon>
        <taxon>Mammalia</taxon>
        <taxon>Metatheria</taxon>
        <taxon>Diprotodontia</taxon>
        <taxon>Vombatidae</taxon>
        <taxon>Vombatus</taxon>
    </lineage>
</organism>
<keyword evidence="8" id="KW-0904">Protein phosphatase</keyword>
<evidence type="ECO:0000256" key="10">
    <source>
        <dbReference type="ARBA" id="ARBA00023288"/>
    </source>
</evidence>
<proteinExistence type="inferred from homology"/>
<protein>
    <recommendedName>
        <fullName evidence="14">Dual specificity protein phosphatase 15</fullName>
        <ecNumber evidence="4">3.1.3.16</ecNumber>
        <ecNumber evidence="3">3.1.3.48</ecNumber>
    </recommendedName>
</protein>
<dbReference type="Gene3D" id="3.90.190.10">
    <property type="entry name" value="Protein tyrosine phosphatase superfamily"/>
    <property type="match status" value="1"/>
</dbReference>
<evidence type="ECO:0000259" key="16">
    <source>
        <dbReference type="PROSITE" id="PS50054"/>
    </source>
</evidence>
<comment type="catalytic activity">
    <reaction evidence="11">
        <text>O-phospho-L-seryl-[protein] + H2O = L-seryl-[protein] + phosphate</text>
        <dbReference type="Rhea" id="RHEA:20629"/>
        <dbReference type="Rhea" id="RHEA-COMP:9863"/>
        <dbReference type="Rhea" id="RHEA-COMP:11604"/>
        <dbReference type="ChEBI" id="CHEBI:15377"/>
        <dbReference type="ChEBI" id="CHEBI:29999"/>
        <dbReference type="ChEBI" id="CHEBI:43474"/>
        <dbReference type="ChEBI" id="CHEBI:83421"/>
        <dbReference type="EC" id="3.1.3.16"/>
    </reaction>
</comment>
<dbReference type="PROSITE" id="PS50054">
    <property type="entry name" value="TYR_PHOSPHATASE_DUAL"/>
    <property type="match status" value="1"/>
</dbReference>
<evidence type="ECO:0000256" key="5">
    <source>
        <dbReference type="ARBA" id="ARBA00022475"/>
    </source>
</evidence>
<dbReference type="GeneTree" id="ENSGT00940000162011"/>
<accession>A0A4X2L2A1</accession>
<evidence type="ECO:0000256" key="2">
    <source>
        <dbReference type="ARBA" id="ARBA00008601"/>
    </source>
</evidence>
<dbReference type="AlphaFoldDB" id="A0A4X2L2A1"/>
<evidence type="ECO:0000313" key="18">
    <source>
        <dbReference type="Proteomes" id="UP000314987"/>
    </source>
</evidence>
<evidence type="ECO:0000256" key="9">
    <source>
        <dbReference type="ARBA" id="ARBA00023136"/>
    </source>
</evidence>
<name>A0A4X2L2A1_VOMUR</name>
<keyword evidence="6" id="KW-0519">Myristate</keyword>
<comment type="similarity">
    <text evidence="2">Belongs to the protein-tyrosine phosphatase family. Non-receptor class dual specificity subfamily.</text>
</comment>
<dbReference type="SUPFAM" id="SSF52799">
    <property type="entry name" value="(Phosphotyrosine protein) phosphatases II"/>
    <property type="match status" value="1"/>
</dbReference>
<reference evidence="18" key="1">
    <citation type="submission" date="2018-12" db="EMBL/GenBank/DDBJ databases">
        <authorList>
            <person name="Yazar S."/>
        </authorList>
    </citation>
    <scope>NUCLEOTIDE SEQUENCE [LARGE SCALE GENOMIC DNA]</scope>
</reference>
<keyword evidence="5" id="KW-1003">Cell membrane</keyword>
<comment type="subcellular location">
    <subcellularLocation>
        <location evidence="1">Cell membrane</location>
        <topology evidence="1">Lipid-anchor</topology>
        <orientation evidence="1">Cytoplasmic side</orientation>
    </subcellularLocation>
</comment>
<evidence type="ECO:0000256" key="14">
    <source>
        <dbReference type="ARBA" id="ARBA00068799"/>
    </source>
</evidence>
<evidence type="ECO:0000313" key="17">
    <source>
        <dbReference type="Ensembl" id="ENSVURP00010018093.1"/>
    </source>
</evidence>
<dbReference type="OMA" id="ECIQYID"/>
<dbReference type="EC" id="3.1.3.48" evidence="3"/>
<evidence type="ECO:0000256" key="8">
    <source>
        <dbReference type="ARBA" id="ARBA00022912"/>
    </source>
</evidence>
<comment type="catalytic activity">
    <reaction evidence="13">
        <text>O-phospho-L-tyrosyl-[protein] + H2O = L-tyrosyl-[protein] + phosphate</text>
        <dbReference type="Rhea" id="RHEA:10684"/>
        <dbReference type="Rhea" id="RHEA-COMP:10136"/>
        <dbReference type="Rhea" id="RHEA-COMP:20101"/>
        <dbReference type="ChEBI" id="CHEBI:15377"/>
        <dbReference type="ChEBI" id="CHEBI:43474"/>
        <dbReference type="ChEBI" id="CHEBI:46858"/>
        <dbReference type="ChEBI" id="CHEBI:61978"/>
        <dbReference type="EC" id="3.1.3.48"/>
    </reaction>
</comment>
<evidence type="ECO:0000256" key="3">
    <source>
        <dbReference type="ARBA" id="ARBA00013064"/>
    </source>
</evidence>
<evidence type="ECO:0000256" key="7">
    <source>
        <dbReference type="ARBA" id="ARBA00022801"/>
    </source>
</evidence>
<keyword evidence="9 15" id="KW-0472">Membrane</keyword>